<sequence length="185" mass="21494">MSSLETPEPDNDRLMQFIEAYWMISKSRYLNKRDPVSRDPDTLDFWLNQLDERRFTQDFRVTSRAGGAEQQAVAWPDNQEREEISARIEEISGFRQYIGFVDGTLFPFAAKQELEGVDYYSRKCCYEMAALVTCKTEMFEGDQYLLADSGFAPDTNIVPVFKKPRKGQLTTPQGRYNKELSKIRV</sequence>
<reference evidence="1" key="1">
    <citation type="submission" date="2013-11" db="EMBL/GenBank/DDBJ databases">
        <title>The Genome Sequence of Phytophthora parasitica CHvinca01.</title>
        <authorList>
            <consortium name="The Broad Institute Genomics Platform"/>
            <person name="Russ C."/>
            <person name="Tyler B."/>
            <person name="Panabieres F."/>
            <person name="Shan W."/>
            <person name="Tripathy S."/>
            <person name="Grunwald N."/>
            <person name="Machado M."/>
            <person name="Johnson C.S."/>
            <person name="Arredondo F."/>
            <person name="Hong C."/>
            <person name="Coffey M."/>
            <person name="Young S.K."/>
            <person name="Zeng Q."/>
            <person name="Gargeya S."/>
            <person name="Fitzgerald M."/>
            <person name="Abouelleil A."/>
            <person name="Alvarado L."/>
            <person name="Chapman S.B."/>
            <person name="Gainer-Dewar J."/>
            <person name="Goldberg J."/>
            <person name="Griggs A."/>
            <person name="Gujja S."/>
            <person name="Hansen M."/>
            <person name="Howarth C."/>
            <person name="Imamovic A."/>
            <person name="Ireland A."/>
            <person name="Larimer J."/>
            <person name="McCowan C."/>
            <person name="Murphy C."/>
            <person name="Pearson M."/>
            <person name="Poon T.W."/>
            <person name="Priest M."/>
            <person name="Roberts A."/>
            <person name="Saif S."/>
            <person name="Shea T."/>
            <person name="Sykes S."/>
            <person name="Wortman J."/>
            <person name="Nusbaum C."/>
            <person name="Birren B."/>
        </authorList>
    </citation>
    <scope>NUCLEOTIDE SEQUENCE [LARGE SCALE GENOMIC DNA]</scope>
    <source>
        <strain evidence="1">CHvinca01</strain>
    </source>
</reference>
<dbReference type="OrthoDB" id="88521at2759"/>
<dbReference type="VEuPathDB" id="FungiDB:PPTG_06302"/>
<name>W2K002_PHYNI</name>
<dbReference type="Proteomes" id="UP000054423">
    <property type="component" value="Unassembled WGS sequence"/>
</dbReference>
<accession>W2K002</accession>
<organism evidence="1">
    <name type="scientific">Phytophthora nicotianae</name>
    <name type="common">Potato buckeye rot agent</name>
    <name type="synonym">Phytophthora parasitica</name>
    <dbReference type="NCBI Taxonomy" id="4792"/>
    <lineage>
        <taxon>Eukaryota</taxon>
        <taxon>Sar</taxon>
        <taxon>Stramenopiles</taxon>
        <taxon>Oomycota</taxon>
        <taxon>Peronosporomycetes</taxon>
        <taxon>Peronosporales</taxon>
        <taxon>Peronosporaceae</taxon>
        <taxon>Phytophthora</taxon>
    </lineage>
</organism>
<dbReference type="AlphaFoldDB" id="W2K002"/>
<evidence type="ECO:0000313" key="1">
    <source>
        <dbReference type="EMBL" id="ETL78501.1"/>
    </source>
</evidence>
<protein>
    <recommendedName>
        <fullName evidence="2">DDE Tnp4 domain-containing protein</fullName>
    </recommendedName>
</protein>
<gene>
    <name evidence="1" type="ORF">L917_20701</name>
</gene>
<dbReference type="EMBL" id="KI683269">
    <property type="protein sequence ID" value="ETL78501.1"/>
    <property type="molecule type" value="Genomic_DNA"/>
</dbReference>
<dbReference type="VEuPathDB" id="FungiDB:PPTG_21631"/>
<proteinExistence type="predicted"/>
<evidence type="ECO:0008006" key="2">
    <source>
        <dbReference type="Google" id="ProtNLM"/>
    </source>
</evidence>